<reference evidence="1 2" key="1">
    <citation type="submission" date="2019-06" db="EMBL/GenBank/DDBJ databases">
        <title>Whole genome sequence for Rhodospirillaceae sp. R148.</title>
        <authorList>
            <person name="Wang G."/>
        </authorList>
    </citation>
    <scope>NUCLEOTIDE SEQUENCE [LARGE SCALE GENOMIC DNA]</scope>
    <source>
        <strain evidence="1 2">R148</strain>
    </source>
</reference>
<dbReference type="PROSITE" id="PS51257">
    <property type="entry name" value="PROKAR_LIPOPROTEIN"/>
    <property type="match status" value="1"/>
</dbReference>
<protein>
    <recommendedName>
        <fullName evidence="3">Lipoprotein</fullName>
    </recommendedName>
</protein>
<dbReference type="RefSeq" id="WP_142895765.1">
    <property type="nucleotide sequence ID" value="NZ_ML660053.1"/>
</dbReference>
<proteinExistence type="predicted"/>
<dbReference type="AlphaFoldDB" id="A0A545TY35"/>
<sequence length="233" mass="25419">MKTPSSSSVHRLTSNPALFALLLIGFVLSGCATKSVDTSFAFTPETETGLVVGSASSDVKDESWYDGLVKFYYIKTDEIGKLGTKNAGFIYALPPTLPLGAPGDSEFSDSDGSVFAIALEPGDYILSRWEIEVGAYAIIYPVDPAPLPFTVEKGKATYVGNLHMFFRTARNIIGLTSINDGRPAISDRSERDLPLLLERYPNLKREEIEIEIIDDRPWGGKGPPASIEAMLRH</sequence>
<accession>A0A545TY35</accession>
<evidence type="ECO:0000313" key="1">
    <source>
        <dbReference type="EMBL" id="TQV82135.1"/>
    </source>
</evidence>
<dbReference type="Proteomes" id="UP000315252">
    <property type="component" value="Unassembled WGS sequence"/>
</dbReference>
<name>A0A545TY35_9PROT</name>
<gene>
    <name evidence="1" type="ORF">FKG95_07890</name>
</gene>
<dbReference type="EMBL" id="VHSH01000002">
    <property type="protein sequence ID" value="TQV82135.1"/>
    <property type="molecule type" value="Genomic_DNA"/>
</dbReference>
<evidence type="ECO:0008006" key="3">
    <source>
        <dbReference type="Google" id="ProtNLM"/>
    </source>
</evidence>
<evidence type="ECO:0000313" key="2">
    <source>
        <dbReference type="Proteomes" id="UP000315252"/>
    </source>
</evidence>
<dbReference type="OrthoDB" id="8719182at2"/>
<organism evidence="1 2">
    <name type="scientific">Denitrobaculum tricleocarpae</name>
    <dbReference type="NCBI Taxonomy" id="2591009"/>
    <lineage>
        <taxon>Bacteria</taxon>
        <taxon>Pseudomonadati</taxon>
        <taxon>Pseudomonadota</taxon>
        <taxon>Alphaproteobacteria</taxon>
        <taxon>Rhodospirillales</taxon>
        <taxon>Rhodospirillaceae</taxon>
        <taxon>Denitrobaculum</taxon>
    </lineage>
</organism>
<comment type="caution">
    <text evidence="1">The sequence shown here is derived from an EMBL/GenBank/DDBJ whole genome shotgun (WGS) entry which is preliminary data.</text>
</comment>
<keyword evidence="2" id="KW-1185">Reference proteome</keyword>